<keyword evidence="7 8" id="KW-0472">Membrane</keyword>
<dbReference type="STRING" id="299467.A0A443RV66"/>
<dbReference type="Proteomes" id="UP000288716">
    <property type="component" value="Unassembled WGS sequence"/>
</dbReference>
<dbReference type="SUPFAM" id="SSF103506">
    <property type="entry name" value="Mitochondrial carrier"/>
    <property type="match status" value="1"/>
</dbReference>
<reference evidence="11 12" key="1">
    <citation type="journal article" date="2018" name="Gigascience">
        <title>Genomes of trombidid mites reveal novel predicted allergens and laterally-transferred genes associated with secondary metabolism.</title>
        <authorList>
            <person name="Dong X."/>
            <person name="Chaisiri K."/>
            <person name="Xia D."/>
            <person name="Armstrong S.D."/>
            <person name="Fang Y."/>
            <person name="Donnelly M.J."/>
            <person name="Kadowaki T."/>
            <person name="McGarry J.W."/>
            <person name="Darby A.C."/>
            <person name="Makepeace B.L."/>
        </authorList>
    </citation>
    <scope>NUCLEOTIDE SEQUENCE [LARGE SCALE GENOMIC DNA]</scope>
    <source>
        <strain evidence="11">UoL-UT</strain>
    </source>
</reference>
<keyword evidence="3 9" id="KW-0813">Transport</keyword>
<evidence type="ECO:0000313" key="11">
    <source>
        <dbReference type="EMBL" id="RWS19065.1"/>
    </source>
</evidence>
<dbReference type="PANTHER" id="PTHR45683">
    <property type="entry name" value="MITOCHONDRIAL NICOTINAMIDE ADENINE DINUCLEOTIDE TRANSPORTER 1-RELATED-RELATED"/>
    <property type="match status" value="1"/>
</dbReference>
<keyword evidence="4 8" id="KW-0812">Transmembrane</keyword>
<dbReference type="VEuPathDB" id="VectorBase:LDEU012975"/>
<dbReference type="AlphaFoldDB" id="A0A443RV66"/>
<evidence type="ECO:0000256" key="1">
    <source>
        <dbReference type="ARBA" id="ARBA00004141"/>
    </source>
</evidence>
<dbReference type="Gene3D" id="1.50.40.10">
    <property type="entry name" value="Mitochondrial carrier domain"/>
    <property type="match status" value="1"/>
</dbReference>
<evidence type="ECO:0000256" key="3">
    <source>
        <dbReference type="ARBA" id="ARBA00022448"/>
    </source>
</evidence>
<evidence type="ECO:0000256" key="2">
    <source>
        <dbReference type="ARBA" id="ARBA00006375"/>
    </source>
</evidence>
<keyword evidence="5" id="KW-0677">Repeat</keyword>
<proteinExistence type="inferred from homology"/>
<sequence>MTSPSLSMSKKCNASNGRETSLLSFMTHVKYEHLIAGISGGVVSTLVLHPLDLLKVRLAVNDGQVSQRPRYLGLTNAMTTIFREEGIRGLYRGVAPNCCGAGAAWGFYFLLYVISMLTMYSFG</sequence>
<evidence type="ECO:0000313" key="12">
    <source>
        <dbReference type="Proteomes" id="UP000288716"/>
    </source>
</evidence>
<comment type="caution">
    <text evidence="11">The sequence shown here is derived from an EMBL/GenBank/DDBJ whole genome shotgun (WGS) entry which is preliminary data.</text>
</comment>
<evidence type="ECO:0000256" key="5">
    <source>
        <dbReference type="ARBA" id="ARBA00022737"/>
    </source>
</evidence>
<evidence type="ECO:0000256" key="7">
    <source>
        <dbReference type="ARBA" id="ARBA00023136"/>
    </source>
</evidence>
<dbReference type="PROSITE" id="PS50920">
    <property type="entry name" value="SOLCAR"/>
    <property type="match status" value="1"/>
</dbReference>
<evidence type="ECO:0000256" key="10">
    <source>
        <dbReference type="SAM" id="Phobius"/>
    </source>
</evidence>
<dbReference type="InterPro" id="IPR023395">
    <property type="entry name" value="MCP_dom_sf"/>
</dbReference>
<dbReference type="Pfam" id="PF00153">
    <property type="entry name" value="Mito_carr"/>
    <property type="match status" value="1"/>
</dbReference>
<dbReference type="OrthoDB" id="428293at2759"/>
<dbReference type="GO" id="GO:0006862">
    <property type="term" value="P:nucleotide transport"/>
    <property type="evidence" value="ECO:0007669"/>
    <property type="project" value="InterPro"/>
</dbReference>
<name>A0A443RV66_9ACAR</name>
<accession>A0A443RV66</accession>
<gene>
    <name evidence="11" type="ORF">B4U80_04707</name>
</gene>
<evidence type="ECO:0000256" key="4">
    <source>
        <dbReference type="ARBA" id="ARBA00022692"/>
    </source>
</evidence>
<comment type="subcellular location">
    <subcellularLocation>
        <location evidence="1">Membrane</location>
        <topology evidence="1">Multi-pass membrane protein</topology>
    </subcellularLocation>
</comment>
<organism evidence="11 12">
    <name type="scientific">Leptotrombidium deliense</name>
    <dbReference type="NCBI Taxonomy" id="299467"/>
    <lineage>
        <taxon>Eukaryota</taxon>
        <taxon>Metazoa</taxon>
        <taxon>Ecdysozoa</taxon>
        <taxon>Arthropoda</taxon>
        <taxon>Chelicerata</taxon>
        <taxon>Arachnida</taxon>
        <taxon>Acari</taxon>
        <taxon>Acariformes</taxon>
        <taxon>Trombidiformes</taxon>
        <taxon>Prostigmata</taxon>
        <taxon>Anystina</taxon>
        <taxon>Parasitengona</taxon>
        <taxon>Trombiculoidea</taxon>
        <taxon>Trombiculidae</taxon>
        <taxon>Leptotrombidium</taxon>
    </lineage>
</organism>
<evidence type="ECO:0000256" key="6">
    <source>
        <dbReference type="ARBA" id="ARBA00022989"/>
    </source>
</evidence>
<feature type="repeat" description="Solcar" evidence="8">
    <location>
        <begin position="28"/>
        <end position="118"/>
    </location>
</feature>
<protein>
    <submittedName>
        <fullName evidence="11">Mitochondrial folate transporter/carrier-like protein</fullName>
    </submittedName>
</protein>
<comment type="similarity">
    <text evidence="2 9">Belongs to the mitochondrial carrier (TC 2.A.29) family.</text>
</comment>
<dbReference type="InterPro" id="IPR044712">
    <property type="entry name" value="SLC25A32-like"/>
</dbReference>
<keyword evidence="6 10" id="KW-1133">Transmembrane helix</keyword>
<dbReference type="InterPro" id="IPR018108">
    <property type="entry name" value="MCP_transmembrane"/>
</dbReference>
<evidence type="ECO:0000256" key="9">
    <source>
        <dbReference type="RuleBase" id="RU000488"/>
    </source>
</evidence>
<feature type="transmembrane region" description="Helical" evidence="10">
    <location>
        <begin position="98"/>
        <end position="122"/>
    </location>
</feature>
<keyword evidence="12" id="KW-1185">Reference proteome</keyword>
<evidence type="ECO:0000256" key="8">
    <source>
        <dbReference type="PROSITE-ProRule" id="PRU00282"/>
    </source>
</evidence>
<dbReference type="GO" id="GO:0055085">
    <property type="term" value="P:transmembrane transport"/>
    <property type="evidence" value="ECO:0007669"/>
    <property type="project" value="InterPro"/>
</dbReference>
<dbReference type="GO" id="GO:0016020">
    <property type="term" value="C:membrane"/>
    <property type="evidence" value="ECO:0007669"/>
    <property type="project" value="UniProtKB-SubCell"/>
</dbReference>
<dbReference type="EMBL" id="NCKV01030653">
    <property type="protein sequence ID" value="RWS19065.1"/>
    <property type="molecule type" value="Genomic_DNA"/>
</dbReference>